<evidence type="ECO:0008006" key="3">
    <source>
        <dbReference type="Google" id="ProtNLM"/>
    </source>
</evidence>
<dbReference type="EMBL" id="WOCE01000004">
    <property type="protein sequence ID" value="KAE9615009.1"/>
    <property type="molecule type" value="Genomic_DNA"/>
</dbReference>
<organism evidence="1 2">
    <name type="scientific">Lupinus albus</name>
    <name type="common">White lupine</name>
    <name type="synonym">Lupinus termis</name>
    <dbReference type="NCBI Taxonomy" id="3870"/>
    <lineage>
        <taxon>Eukaryota</taxon>
        <taxon>Viridiplantae</taxon>
        <taxon>Streptophyta</taxon>
        <taxon>Embryophyta</taxon>
        <taxon>Tracheophyta</taxon>
        <taxon>Spermatophyta</taxon>
        <taxon>Magnoliopsida</taxon>
        <taxon>eudicotyledons</taxon>
        <taxon>Gunneridae</taxon>
        <taxon>Pentapetalae</taxon>
        <taxon>rosids</taxon>
        <taxon>fabids</taxon>
        <taxon>Fabales</taxon>
        <taxon>Fabaceae</taxon>
        <taxon>Papilionoideae</taxon>
        <taxon>50 kb inversion clade</taxon>
        <taxon>genistoids sensu lato</taxon>
        <taxon>core genistoids</taxon>
        <taxon>Genisteae</taxon>
        <taxon>Lupinus</taxon>
    </lineage>
</organism>
<protein>
    <recommendedName>
        <fullName evidence="3">FAS1 domain-containing protein</fullName>
    </recommendedName>
</protein>
<keyword evidence="2" id="KW-1185">Reference proteome</keyword>
<evidence type="ECO:0000313" key="1">
    <source>
        <dbReference type="EMBL" id="KAE9615009.1"/>
    </source>
</evidence>
<reference evidence="2" key="1">
    <citation type="journal article" date="2020" name="Nat. Commun.">
        <title>Genome sequence of the cluster root forming white lupin.</title>
        <authorList>
            <person name="Hufnagel B."/>
            <person name="Marques A."/>
            <person name="Soriano A."/>
            <person name="Marques L."/>
            <person name="Divol F."/>
            <person name="Doumas P."/>
            <person name="Sallet E."/>
            <person name="Mancinotti D."/>
            <person name="Carrere S."/>
            <person name="Marande W."/>
            <person name="Arribat S."/>
            <person name="Keller J."/>
            <person name="Huneau C."/>
            <person name="Blein T."/>
            <person name="Aime D."/>
            <person name="Laguerre M."/>
            <person name="Taylor J."/>
            <person name="Schubert V."/>
            <person name="Nelson M."/>
            <person name="Geu-Flores F."/>
            <person name="Crespi M."/>
            <person name="Gallardo-Guerrero K."/>
            <person name="Delaux P.-M."/>
            <person name="Salse J."/>
            <person name="Berges H."/>
            <person name="Guyot R."/>
            <person name="Gouzy J."/>
            <person name="Peret B."/>
        </authorList>
    </citation>
    <scope>NUCLEOTIDE SEQUENCE [LARGE SCALE GENOMIC DNA]</scope>
    <source>
        <strain evidence="2">cv. Amiga</strain>
    </source>
</reference>
<comment type="caution">
    <text evidence="1">The sequence shown here is derived from an EMBL/GenBank/DDBJ whole genome shotgun (WGS) entry which is preliminary data.</text>
</comment>
<name>A0A6A4QN04_LUPAL</name>
<proteinExistence type="predicted"/>
<dbReference type="OrthoDB" id="286301at2759"/>
<sequence length="52" mass="5852">MLCFICNDGMLVVNKIRSEVVDVTKREIVIHVLDGVIMDADLEQFVLADDSE</sequence>
<dbReference type="PANTHER" id="PTHR37232:SF2">
    <property type="entry name" value="FAS1 DOMAIN-CONTAINING PROTEIN"/>
    <property type="match status" value="1"/>
</dbReference>
<dbReference type="Proteomes" id="UP000447434">
    <property type="component" value="Chromosome 4"/>
</dbReference>
<dbReference type="AlphaFoldDB" id="A0A6A4QN04"/>
<dbReference type="PANTHER" id="PTHR37232">
    <property type="entry name" value="FASCICLIN DOMAIN PROTEIN"/>
    <property type="match status" value="1"/>
</dbReference>
<gene>
    <name evidence="1" type="ORF">Lalb_Chr04g0250741</name>
</gene>
<accession>A0A6A4QN04</accession>
<evidence type="ECO:0000313" key="2">
    <source>
        <dbReference type="Proteomes" id="UP000447434"/>
    </source>
</evidence>